<gene>
    <name evidence="1" type="ORF">BDW02DRAFT_572025</name>
</gene>
<protein>
    <submittedName>
        <fullName evidence="1">Uncharacterized protein</fullName>
    </submittedName>
</protein>
<proteinExistence type="predicted"/>
<dbReference type="AlphaFoldDB" id="A0A6A5KAF0"/>
<accession>A0A6A5KAF0</accession>
<name>A0A6A5KAF0_9PLEO</name>
<dbReference type="EMBL" id="ML975364">
    <property type="protein sequence ID" value="KAF1831414.1"/>
    <property type="molecule type" value="Genomic_DNA"/>
</dbReference>
<keyword evidence="2" id="KW-1185">Reference proteome</keyword>
<dbReference type="Proteomes" id="UP000800040">
    <property type="component" value="Unassembled WGS sequence"/>
</dbReference>
<reference evidence="1" key="1">
    <citation type="submission" date="2020-01" db="EMBL/GenBank/DDBJ databases">
        <authorList>
            <consortium name="DOE Joint Genome Institute"/>
            <person name="Haridas S."/>
            <person name="Albert R."/>
            <person name="Binder M."/>
            <person name="Bloem J."/>
            <person name="Labutti K."/>
            <person name="Salamov A."/>
            <person name="Andreopoulos B."/>
            <person name="Baker S.E."/>
            <person name="Barry K."/>
            <person name="Bills G."/>
            <person name="Bluhm B.H."/>
            <person name="Cannon C."/>
            <person name="Castanera R."/>
            <person name="Culley D.E."/>
            <person name="Daum C."/>
            <person name="Ezra D."/>
            <person name="Gonzalez J.B."/>
            <person name="Henrissat B."/>
            <person name="Kuo A."/>
            <person name="Liang C."/>
            <person name="Lipzen A."/>
            <person name="Lutzoni F."/>
            <person name="Magnuson J."/>
            <person name="Mondo S."/>
            <person name="Nolan M."/>
            <person name="Ohm R."/>
            <person name="Pangilinan J."/>
            <person name="Park H.-J."/>
            <person name="Ramirez L."/>
            <person name="Alfaro M."/>
            <person name="Sun H."/>
            <person name="Tritt A."/>
            <person name="Yoshinaga Y."/>
            <person name="Zwiers L.-H."/>
            <person name="Turgeon B.G."/>
            <person name="Goodwin S.B."/>
            <person name="Spatafora J.W."/>
            <person name="Crous P.W."/>
            <person name="Grigoriev I.V."/>
        </authorList>
    </citation>
    <scope>NUCLEOTIDE SEQUENCE</scope>
    <source>
        <strain evidence="1">P77</strain>
    </source>
</reference>
<evidence type="ECO:0000313" key="2">
    <source>
        <dbReference type="Proteomes" id="UP000800040"/>
    </source>
</evidence>
<evidence type="ECO:0000313" key="1">
    <source>
        <dbReference type="EMBL" id="KAF1831414.1"/>
    </source>
</evidence>
<sequence length="87" mass="9271">MFSRLATRLPRTLITTRTTTPAFRSNSSSSSSSSAARVLEMAARAERPSNAEVAVPLLWAVCAGLSFTAWNRQSEGVGADVESLIVV</sequence>
<organism evidence="1 2">
    <name type="scientific">Decorospora gaudefroyi</name>
    <dbReference type="NCBI Taxonomy" id="184978"/>
    <lineage>
        <taxon>Eukaryota</taxon>
        <taxon>Fungi</taxon>
        <taxon>Dikarya</taxon>
        <taxon>Ascomycota</taxon>
        <taxon>Pezizomycotina</taxon>
        <taxon>Dothideomycetes</taxon>
        <taxon>Pleosporomycetidae</taxon>
        <taxon>Pleosporales</taxon>
        <taxon>Pleosporineae</taxon>
        <taxon>Pleosporaceae</taxon>
        <taxon>Decorospora</taxon>
    </lineage>
</organism>
<dbReference type="OrthoDB" id="3932250at2759"/>